<evidence type="ECO:0000256" key="4">
    <source>
        <dbReference type="ARBA" id="ARBA00022989"/>
    </source>
</evidence>
<proteinExistence type="predicted"/>
<feature type="transmembrane region" description="Helical" evidence="6">
    <location>
        <begin position="209"/>
        <end position="231"/>
    </location>
</feature>
<dbReference type="Pfam" id="PF02690">
    <property type="entry name" value="Na_Pi_cotrans"/>
    <property type="match status" value="2"/>
</dbReference>
<keyword evidence="3 6" id="KW-0812">Transmembrane</keyword>
<feature type="transmembrane region" description="Helical" evidence="6">
    <location>
        <begin position="313"/>
        <end position="338"/>
    </location>
</feature>
<evidence type="ECO:0000313" key="9">
    <source>
        <dbReference type="Proteomes" id="UP000652681"/>
    </source>
</evidence>
<dbReference type="InterPro" id="IPR003841">
    <property type="entry name" value="Na/Pi_transpt"/>
</dbReference>
<dbReference type="InterPro" id="IPR038078">
    <property type="entry name" value="PhoU-like_sf"/>
</dbReference>
<dbReference type="SUPFAM" id="SSF109755">
    <property type="entry name" value="PhoU-like"/>
    <property type="match status" value="1"/>
</dbReference>
<keyword evidence="9" id="KW-1185">Reference proteome</keyword>
<evidence type="ECO:0000256" key="5">
    <source>
        <dbReference type="ARBA" id="ARBA00023136"/>
    </source>
</evidence>
<feature type="domain" description="PhoU" evidence="7">
    <location>
        <begin position="506"/>
        <end position="594"/>
    </location>
</feature>
<dbReference type="Pfam" id="PF01895">
    <property type="entry name" value="PhoU"/>
    <property type="match status" value="1"/>
</dbReference>
<dbReference type="AlphaFoldDB" id="A0A8J6PCB5"/>
<feature type="transmembrane region" description="Helical" evidence="6">
    <location>
        <begin position="350"/>
        <end position="377"/>
    </location>
</feature>
<dbReference type="InterPro" id="IPR026022">
    <property type="entry name" value="PhoU_dom"/>
</dbReference>
<protein>
    <submittedName>
        <fullName evidence="8">Na/Pi cotransporter family protein</fullName>
    </submittedName>
</protein>
<feature type="transmembrane region" description="Helical" evidence="6">
    <location>
        <begin position="142"/>
        <end position="161"/>
    </location>
</feature>
<evidence type="ECO:0000256" key="3">
    <source>
        <dbReference type="ARBA" id="ARBA00022692"/>
    </source>
</evidence>
<reference evidence="8" key="1">
    <citation type="submission" date="2020-09" db="EMBL/GenBank/DDBJ databases">
        <title>Taishania pollutisoli gen. nov., sp. nov., Isolated from Tetrabromobisphenol A-Contaminated Soil.</title>
        <authorList>
            <person name="Chen Q."/>
        </authorList>
    </citation>
    <scope>NUCLEOTIDE SEQUENCE</scope>
    <source>
        <strain evidence="8">CZZ-1</strain>
    </source>
</reference>
<dbReference type="GO" id="GO:0005886">
    <property type="term" value="C:plasma membrane"/>
    <property type="evidence" value="ECO:0007669"/>
    <property type="project" value="UniProtKB-SubCell"/>
</dbReference>
<evidence type="ECO:0000313" key="8">
    <source>
        <dbReference type="EMBL" id="MBC9812297.1"/>
    </source>
</evidence>
<dbReference type="RefSeq" id="WP_216713927.1">
    <property type="nucleotide sequence ID" value="NZ_JACVEL010000004.1"/>
</dbReference>
<evidence type="ECO:0000256" key="6">
    <source>
        <dbReference type="SAM" id="Phobius"/>
    </source>
</evidence>
<keyword evidence="5 6" id="KW-0472">Membrane</keyword>
<evidence type="ECO:0000256" key="1">
    <source>
        <dbReference type="ARBA" id="ARBA00004651"/>
    </source>
</evidence>
<evidence type="ECO:0000259" key="7">
    <source>
        <dbReference type="Pfam" id="PF01895"/>
    </source>
</evidence>
<evidence type="ECO:0000256" key="2">
    <source>
        <dbReference type="ARBA" id="ARBA00022475"/>
    </source>
</evidence>
<name>A0A8J6PCB5_9FLAO</name>
<feature type="transmembrane region" description="Helical" evidence="6">
    <location>
        <begin position="283"/>
        <end position="301"/>
    </location>
</feature>
<dbReference type="Gene3D" id="1.20.58.220">
    <property type="entry name" value="Phosphate transport system protein phou homolog 2, domain 2"/>
    <property type="match status" value="1"/>
</dbReference>
<feature type="transmembrane region" description="Helical" evidence="6">
    <location>
        <begin position="441"/>
        <end position="464"/>
    </location>
</feature>
<dbReference type="Proteomes" id="UP000652681">
    <property type="component" value="Unassembled WGS sequence"/>
</dbReference>
<dbReference type="PANTHER" id="PTHR10010:SF46">
    <property type="entry name" value="SODIUM-DEPENDENT PHOSPHATE TRANSPORT PROTEIN 2B"/>
    <property type="match status" value="1"/>
</dbReference>
<dbReference type="NCBIfam" id="NF037997">
    <property type="entry name" value="Na_Pi_symport"/>
    <property type="match status" value="1"/>
</dbReference>
<dbReference type="GO" id="GO:0044341">
    <property type="term" value="P:sodium-dependent phosphate transport"/>
    <property type="evidence" value="ECO:0007669"/>
    <property type="project" value="InterPro"/>
</dbReference>
<keyword evidence="4 6" id="KW-1133">Transmembrane helix</keyword>
<accession>A0A8J6PCB5</accession>
<comment type="caution">
    <text evidence="8">The sequence shown here is derived from an EMBL/GenBank/DDBJ whole genome shotgun (WGS) entry which is preliminary data.</text>
</comment>
<feature type="transmembrane region" description="Helical" evidence="6">
    <location>
        <begin position="397"/>
        <end position="421"/>
    </location>
</feature>
<feature type="transmembrane region" description="Helical" evidence="6">
    <location>
        <begin position="243"/>
        <end position="271"/>
    </location>
</feature>
<dbReference type="GO" id="GO:0005436">
    <property type="term" value="F:sodium:phosphate symporter activity"/>
    <property type="evidence" value="ECO:0007669"/>
    <property type="project" value="InterPro"/>
</dbReference>
<gene>
    <name evidence="8" type="ORF">H9Y05_07360</name>
</gene>
<dbReference type="EMBL" id="JACVEL010000004">
    <property type="protein sequence ID" value="MBC9812297.1"/>
    <property type="molecule type" value="Genomic_DNA"/>
</dbReference>
<comment type="subcellular location">
    <subcellularLocation>
        <location evidence="1">Cell membrane</location>
        <topology evidence="1">Multi-pass membrane protein</topology>
    </subcellularLocation>
</comment>
<sequence>MYLQLRLKYLLVLLLFLAQPVVYGSVAENPGNKKVIEDDSIRKIVNITAVSKPEGLKLKWTINYDVYESAKAHDYTIAIRYIQKDDLKKDAPRWTVIKAVPLERTDYRIEQLEKNEDYSYSIGLNTGKEIMWSKDYPARTELPWGIFKFIVLIGSLGLFIYGMKVMSEGLQQVLGSRLRNQLGSIASNQLKGVLAGFSISSIIQSSTVTVVMAASFVNAGILTLIQSAGVIMGANIGTTMKAWFINLLAFEIDLSNYALFILAFVAPLLFFGKKRWKPWVNSIFGFVFLFMGLGFMVECMPEDIAEFPFIQTLLAYGEIPVLGVLLFVLIGAFITVLVQSSSATMVLTMVLVNCGLLPFDVAVAIILGANLGTVVAVEMATSTGNVHAKRSARIHSLFNGIGFIWALLLLPFIIQGIQWFMLNIGWGDPINAPVEHANSGLVLFHTLFNLINTLLLIGFIPQLVKWSEMTVKSKGKSDEVFHLEFIGTGILSTADLSILEAKKEIAKFGTLTQRMSKMTRSLLYEKNTNQIEKILTRIEKYEDITDKIEIEVVKYLNKIAEGDLTEHTAMRIRGMNSMVNDLERIGDIFYQMSKTIERKTAEKLWFTPEQRNNIATMFDAVDEALIIMCENLTAHHEKVSLDSAIAAERKIDETRNKLRKDYLESLSNQDPNFKAGMIYNDLFSSLEKVGDHIINVSEAIVGKV</sequence>
<organism evidence="8 9">
    <name type="scientific">Taishania pollutisoli</name>
    <dbReference type="NCBI Taxonomy" id="2766479"/>
    <lineage>
        <taxon>Bacteria</taxon>
        <taxon>Pseudomonadati</taxon>
        <taxon>Bacteroidota</taxon>
        <taxon>Flavobacteriia</taxon>
        <taxon>Flavobacteriales</taxon>
        <taxon>Crocinitomicaceae</taxon>
        <taxon>Taishania</taxon>
    </lineage>
</organism>
<keyword evidence="2" id="KW-1003">Cell membrane</keyword>
<dbReference type="PANTHER" id="PTHR10010">
    <property type="entry name" value="SOLUTE CARRIER FAMILY 34 SODIUM PHOSPHATE , MEMBER 2-RELATED"/>
    <property type="match status" value="1"/>
</dbReference>